<keyword evidence="5 7" id="KW-1133">Transmembrane helix</keyword>
<dbReference type="GO" id="GO:0005886">
    <property type="term" value="C:plasma membrane"/>
    <property type="evidence" value="ECO:0007669"/>
    <property type="project" value="UniProtKB-SubCell"/>
</dbReference>
<dbReference type="InterPro" id="IPR000515">
    <property type="entry name" value="MetI-like"/>
</dbReference>
<evidence type="ECO:0000256" key="5">
    <source>
        <dbReference type="ARBA" id="ARBA00022989"/>
    </source>
</evidence>
<keyword evidence="10" id="KW-1185">Reference proteome</keyword>
<comment type="similarity">
    <text evidence="7">Belongs to the binding-protein-dependent transport system permease family.</text>
</comment>
<accession>A0A7S9DE59</accession>
<comment type="subcellular location">
    <subcellularLocation>
        <location evidence="1 7">Cell membrane</location>
        <topology evidence="1 7">Multi-pass membrane protein</topology>
    </subcellularLocation>
</comment>
<dbReference type="CDD" id="cd06261">
    <property type="entry name" value="TM_PBP2"/>
    <property type="match status" value="1"/>
</dbReference>
<feature type="transmembrane region" description="Helical" evidence="7">
    <location>
        <begin position="118"/>
        <end position="138"/>
    </location>
</feature>
<feature type="transmembrane region" description="Helical" evidence="7">
    <location>
        <begin position="168"/>
        <end position="192"/>
    </location>
</feature>
<evidence type="ECO:0000256" key="4">
    <source>
        <dbReference type="ARBA" id="ARBA00022692"/>
    </source>
</evidence>
<evidence type="ECO:0000256" key="6">
    <source>
        <dbReference type="ARBA" id="ARBA00023136"/>
    </source>
</evidence>
<organism evidence="9 10">
    <name type="scientific">Bradyrhizobium commune</name>
    <dbReference type="NCBI Taxonomy" id="83627"/>
    <lineage>
        <taxon>Bacteria</taxon>
        <taxon>Pseudomonadati</taxon>
        <taxon>Pseudomonadota</taxon>
        <taxon>Alphaproteobacteria</taxon>
        <taxon>Hyphomicrobiales</taxon>
        <taxon>Nitrobacteraceae</taxon>
        <taxon>Bradyrhizobium</taxon>
    </lineage>
</organism>
<gene>
    <name evidence="9" type="ORF">IC761_16910</name>
</gene>
<feature type="transmembrane region" description="Helical" evidence="7">
    <location>
        <begin position="276"/>
        <end position="297"/>
    </location>
</feature>
<feature type="transmembrane region" description="Helical" evidence="7">
    <location>
        <begin position="26"/>
        <end position="51"/>
    </location>
</feature>
<evidence type="ECO:0000256" key="3">
    <source>
        <dbReference type="ARBA" id="ARBA00022475"/>
    </source>
</evidence>
<feature type="domain" description="ABC transmembrane type-1" evidence="8">
    <location>
        <begin position="81"/>
        <end position="294"/>
    </location>
</feature>
<dbReference type="PANTHER" id="PTHR30193:SF42">
    <property type="entry name" value="ABC TRANSPORTER PERMEASE PROTEIN"/>
    <property type="match status" value="1"/>
</dbReference>
<dbReference type="Pfam" id="PF00528">
    <property type="entry name" value="BPD_transp_1"/>
    <property type="match status" value="1"/>
</dbReference>
<dbReference type="PANTHER" id="PTHR30193">
    <property type="entry name" value="ABC TRANSPORTER PERMEASE PROTEIN"/>
    <property type="match status" value="1"/>
</dbReference>
<reference evidence="9 10" key="1">
    <citation type="submission" date="2020-09" db="EMBL/GenBank/DDBJ databases">
        <title>Complete genomes of bradyrhizobia occurring on native shrubby legumes in Australia.</title>
        <authorList>
            <person name="Lafay B."/>
        </authorList>
    </citation>
    <scope>NUCLEOTIDE SEQUENCE [LARGE SCALE GENOMIC DNA]</scope>
    <source>
        <strain evidence="9 10">BDV5040</strain>
    </source>
</reference>
<dbReference type="AlphaFoldDB" id="A0A7S9DE59"/>
<dbReference type="SUPFAM" id="SSF161098">
    <property type="entry name" value="MetI-like"/>
    <property type="match status" value="1"/>
</dbReference>
<dbReference type="InterPro" id="IPR035906">
    <property type="entry name" value="MetI-like_sf"/>
</dbReference>
<evidence type="ECO:0000259" key="8">
    <source>
        <dbReference type="PROSITE" id="PS50928"/>
    </source>
</evidence>
<dbReference type="Gene3D" id="1.10.3720.10">
    <property type="entry name" value="MetI-like"/>
    <property type="match status" value="1"/>
</dbReference>
<evidence type="ECO:0000313" key="9">
    <source>
        <dbReference type="EMBL" id="QPF95224.1"/>
    </source>
</evidence>
<name>A0A7S9DE59_9BRAD</name>
<keyword evidence="4 7" id="KW-0812">Transmembrane</keyword>
<dbReference type="GO" id="GO:0055085">
    <property type="term" value="P:transmembrane transport"/>
    <property type="evidence" value="ECO:0007669"/>
    <property type="project" value="InterPro"/>
</dbReference>
<dbReference type="EMBL" id="CP061379">
    <property type="protein sequence ID" value="QPF95224.1"/>
    <property type="molecule type" value="Genomic_DNA"/>
</dbReference>
<keyword evidence="2 7" id="KW-0813">Transport</keyword>
<feature type="transmembrane region" description="Helical" evidence="7">
    <location>
        <begin position="213"/>
        <end position="238"/>
    </location>
</feature>
<evidence type="ECO:0000256" key="1">
    <source>
        <dbReference type="ARBA" id="ARBA00004651"/>
    </source>
</evidence>
<evidence type="ECO:0000256" key="7">
    <source>
        <dbReference type="RuleBase" id="RU363032"/>
    </source>
</evidence>
<sequence>MTLSSLASTPARPATSEMVRRLPEYLMIWVPLLLSAAHLISFSIWTIWISFTPSTLIPVSGWVGLRNYNAVLASRNWQIAFDNLLLFGIAFVLLSLITGLLLAILLDQRIRAENVLRTIFLYPLAVSFVVTGTVWSWLLNPGIGIEKLAHDLGWASFHFDWLVNRDKAIWTIVIAAIWQSSGFAMALFLAGLRSVDADIIKAAQIDGAGPIRTYWRVILPTLWPITITVVVVQLQFAISAFDLVRALTNGGPGIATQLPALVVYDLMFQRSQLGRGAAAAVLMLLILLAVLLPYAAWRYVQRRQAAHA</sequence>
<dbReference type="PROSITE" id="PS50928">
    <property type="entry name" value="ABC_TM1"/>
    <property type="match status" value="1"/>
</dbReference>
<evidence type="ECO:0000313" key="10">
    <source>
        <dbReference type="Proteomes" id="UP000594621"/>
    </source>
</evidence>
<proteinExistence type="inferred from homology"/>
<feature type="transmembrane region" description="Helical" evidence="7">
    <location>
        <begin position="84"/>
        <end position="106"/>
    </location>
</feature>
<dbReference type="InterPro" id="IPR051393">
    <property type="entry name" value="ABC_transporter_permease"/>
</dbReference>
<keyword evidence="6 7" id="KW-0472">Membrane</keyword>
<protein>
    <submittedName>
        <fullName evidence="9">Sugar ABC transporter permease</fullName>
    </submittedName>
</protein>
<dbReference type="KEGG" id="bcou:IC761_16910"/>
<evidence type="ECO:0000256" key="2">
    <source>
        <dbReference type="ARBA" id="ARBA00022448"/>
    </source>
</evidence>
<keyword evidence="3" id="KW-1003">Cell membrane</keyword>
<dbReference type="Proteomes" id="UP000594621">
    <property type="component" value="Chromosome"/>
</dbReference>